<evidence type="ECO:0000313" key="1">
    <source>
        <dbReference type="EMBL" id="KAF9643704.1"/>
    </source>
</evidence>
<comment type="caution">
    <text evidence="1">The sequence shown here is derived from an EMBL/GenBank/DDBJ whole genome shotgun (WGS) entry which is preliminary data.</text>
</comment>
<proteinExistence type="predicted"/>
<organism evidence="1 2">
    <name type="scientific">Thelephora ganbajun</name>
    <name type="common">Ganba fungus</name>
    <dbReference type="NCBI Taxonomy" id="370292"/>
    <lineage>
        <taxon>Eukaryota</taxon>
        <taxon>Fungi</taxon>
        <taxon>Dikarya</taxon>
        <taxon>Basidiomycota</taxon>
        <taxon>Agaricomycotina</taxon>
        <taxon>Agaricomycetes</taxon>
        <taxon>Thelephorales</taxon>
        <taxon>Thelephoraceae</taxon>
        <taxon>Thelephora</taxon>
    </lineage>
</organism>
<name>A0ACB6Z1X4_THEGA</name>
<reference evidence="1" key="1">
    <citation type="submission" date="2019-10" db="EMBL/GenBank/DDBJ databases">
        <authorList>
            <consortium name="DOE Joint Genome Institute"/>
            <person name="Kuo A."/>
            <person name="Miyauchi S."/>
            <person name="Kiss E."/>
            <person name="Drula E."/>
            <person name="Kohler A."/>
            <person name="Sanchez-Garcia M."/>
            <person name="Andreopoulos B."/>
            <person name="Barry K.W."/>
            <person name="Bonito G."/>
            <person name="Buee M."/>
            <person name="Carver A."/>
            <person name="Chen C."/>
            <person name="Cichocki N."/>
            <person name="Clum A."/>
            <person name="Culley D."/>
            <person name="Crous P.W."/>
            <person name="Fauchery L."/>
            <person name="Girlanda M."/>
            <person name="Hayes R."/>
            <person name="Keri Z."/>
            <person name="Labutti K."/>
            <person name="Lipzen A."/>
            <person name="Lombard V."/>
            <person name="Magnuson J."/>
            <person name="Maillard F."/>
            <person name="Morin E."/>
            <person name="Murat C."/>
            <person name="Nolan M."/>
            <person name="Ohm R."/>
            <person name="Pangilinan J."/>
            <person name="Pereira M."/>
            <person name="Perotto S."/>
            <person name="Peter M."/>
            <person name="Riley R."/>
            <person name="Sitrit Y."/>
            <person name="Stielow B."/>
            <person name="Szollosi G."/>
            <person name="Zifcakova L."/>
            <person name="Stursova M."/>
            <person name="Spatafora J.W."/>
            <person name="Tedersoo L."/>
            <person name="Vaario L.-M."/>
            <person name="Yamada A."/>
            <person name="Yan M."/>
            <person name="Wang P."/>
            <person name="Xu J."/>
            <person name="Bruns T."/>
            <person name="Baldrian P."/>
            <person name="Vilgalys R."/>
            <person name="Henrissat B."/>
            <person name="Grigoriev I.V."/>
            <person name="Hibbett D."/>
            <person name="Nagy L.G."/>
            <person name="Martin F.M."/>
        </authorList>
    </citation>
    <scope>NUCLEOTIDE SEQUENCE</scope>
    <source>
        <strain evidence="1">P2</strain>
    </source>
</reference>
<sequence length="333" mass="37307">MPTTMIVSPTTGDVGRSRGPVPSVSSMVVPLVQKDGSDLCAVRAIGLNLSNRIAMIVWHRGKAKTSRPLSGASPEMCTTCESSCRLPYEIVEIIIAHLTYDLDTMKACSLVCRSWYAATAPQVHHTLVLRDKMFGTARGGLKPLSKLHKLGLLHLVKEIQVEQWPMSGWFVPQGFSSADLRYFSAFANVQSLRLENVAIYRFIPGIERYFEQFSPTLRSIALFYPICSTPRQLSHFLSLFPNLDDIEIRWFSTCNTSTPNVELVPFSAPKLQGRLTLYDFRWVETWTYLIAACGGLRFHYMDLRKVAGCAPILLKACAETLETLRFYVTDGLG</sequence>
<evidence type="ECO:0000313" key="2">
    <source>
        <dbReference type="Proteomes" id="UP000886501"/>
    </source>
</evidence>
<protein>
    <submittedName>
        <fullName evidence="1">Uncharacterized protein</fullName>
    </submittedName>
</protein>
<accession>A0ACB6Z1X4</accession>
<dbReference type="EMBL" id="MU118194">
    <property type="protein sequence ID" value="KAF9643704.1"/>
    <property type="molecule type" value="Genomic_DNA"/>
</dbReference>
<keyword evidence="2" id="KW-1185">Reference proteome</keyword>
<gene>
    <name evidence="1" type="ORF">BDM02DRAFT_1364424</name>
</gene>
<dbReference type="Proteomes" id="UP000886501">
    <property type="component" value="Unassembled WGS sequence"/>
</dbReference>
<reference evidence="1" key="2">
    <citation type="journal article" date="2020" name="Nat. Commun.">
        <title>Large-scale genome sequencing of mycorrhizal fungi provides insights into the early evolution of symbiotic traits.</title>
        <authorList>
            <person name="Miyauchi S."/>
            <person name="Kiss E."/>
            <person name="Kuo A."/>
            <person name="Drula E."/>
            <person name="Kohler A."/>
            <person name="Sanchez-Garcia M."/>
            <person name="Morin E."/>
            <person name="Andreopoulos B."/>
            <person name="Barry K.W."/>
            <person name="Bonito G."/>
            <person name="Buee M."/>
            <person name="Carver A."/>
            <person name="Chen C."/>
            <person name="Cichocki N."/>
            <person name="Clum A."/>
            <person name="Culley D."/>
            <person name="Crous P.W."/>
            <person name="Fauchery L."/>
            <person name="Girlanda M."/>
            <person name="Hayes R.D."/>
            <person name="Keri Z."/>
            <person name="LaButti K."/>
            <person name="Lipzen A."/>
            <person name="Lombard V."/>
            <person name="Magnuson J."/>
            <person name="Maillard F."/>
            <person name="Murat C."/>
            <person name="Nolan M."/>
            <person name="Ohm R.A."/>
            <person name="Pangilinan J."/>
            <person name="Pereira M.F."/>
            <person name="Perotto S."/>
            <person name="Peter M."/>
            <person name="Pfister S."/>
            <person name="Riley R."/>
            <person name="Sitrit Y."/>
            <person name="Stielow J.B."/>
            <person name="Szollosi G."/>
            <person name="Zifcakova L."/>
            <person name="Stursova M."/>
            <person name="Spatafora J.W."/>
            <person name="Tedersoo L."/>
            <person name="Vaario L.M."/>
            <person name="Yamada A."/>
            <person name="Yan M."/>
            <person name="Wang P."/>
            <person name="Xu J."/>
            <person name="Bruns T."/>
            <person name="Baldrian P."/>
            <person name="Vilgalys R."/>
            <person name="Dunand C."/>
            <person name="Henrissat B."/>
            <person name="Grigoriev I.V."/>
            <person name="Hibbett D."/>
            <person name="Nagy L.G."/>
            <person name="Martin F.M."/>
        </authorList>
    </citation>
    <scope>NUCLEOTIDE SEQUENCE</scope>
    <source>
        <strain evidence="1">P2</strain>
    </source>
</reference>